<keyword evidence="4 6" id="KW-1133">Transmembrane helix</keyword>
<keyword evidence="2" id="KW-0488">Methylation</keyword>
<evidence type="ECO:0000256" key="6">
    <source>
        <dbReference type="SAM" id="Phobius"/>
    </source>
</evidence>
<keyword evidence="3 6" id="KW-0812">Transmembrane</keyword>
<comment type="subcellular location">
    <subcellularLocation>
        <location evidence="1">Membrane</location>
        <topology evidence="1">Single-pass membrane protein</topology>
    </subcellularLocation>
</comment>
<dbReference type="PANTHER" id="PTHR30093">
    <property type="entry name" value="GENERAL SECRETION PATHWAY PROTEIN G"/>
    <property type="match status" value="1"/>
</dbReference>
<keyword evidence="5 6" id="KW-0472">Membrane</keyword>
<reference evidence="7 8" key="1">
    <citation type="submission" date="2018-06" db="EMBL/GenBank/DDBJ databases">
        <authorList>
            <consortium name="Pathogen Informatics"/>
            <person name="Doyle S."/>
        </authorList>
    </citation>
    <scope>NUCLEOTIDE SEQUENCE [LARGE SCALE GENOMIC DNA]</scope>
    <source>
        <strain evidence="7 8">NCTC8849</strain>
    </source>
</reference>
<organism evidence="7 8">
    <name type="scientific">Klebsiella pneumoniae</name>
    <dbReference type="NCBI Taxonomy" id="573"/>
    <lineage>
        <taxon>Bacteria</taxon>
        <taxon>Pseudomonadati</taxon>
        <taxon>Pseudomonadota</taxon>
        <taxon>Gammaproteobacteria</taxon>
        <taxon>Enterobacterales</taxon>
        <taxon>Enterobacteriaceae</taxon>
        <taxon>Klebsiella/Raoultella group</taxon>
        <taxon>Klebsiella</taxon>
        <taxon>Klebsiella pneumoniae complex</taxon>
    </lineage>
</organism>
<evidence type="ECO:0000256" key="3">
    <source>
        <dbReference type="ARBA" id="ARBA00022692"/>
    </source>
</evidence>
<proteinExistence type="predicted"/>
<evidence type="ECO:0000256" key="2">
    <source>
        <dbReference type="ARBA" id="ARBA00022481"/>
    </source>
</evidence>
<dbReference type="NCBIfam" id="TIGR02532">
    <property type="entry name" value="IV_pilin_GFxxxE"/>
    <property type="match status" value="1"/>
</dbReference>
<accession>A0A377WHC5</accession>
<dbReference type="GO" id="GO:0015627">
    <property type="term" value="C:type II protein secretion system complex"/>
    <property type="evidence" value="ECO:0007669"/>
    <property type="project" value="InterPro"/>
</dbReference>
<dbReference type="PRINTS" id="PR00813">
    <property type="entry name" value="BCTERIALGSPG"/>
</dbReference>
<evidence type="ECO:0000313" key="8">
    <source>
        <dbReference type="Proteomes" id="UP000254799"/>
    </source>
</evidence>
<dbReference type="Gene3D" id="3.30.700.10">
    <property type="entry name" value="Glycoprotein, Type 4 Pilin"/>
    <property type="match status" value="1"/>
</dbReference>
<dbReference type="PROSITE" id="PS00409">
    <property type="entry name" value="PROKAR_NTER_METHYL"/>
    <property type="match status" value="1"/>
</dbReference>
<dbReference type="Proteomes" id="UP000254799">
    <property type="component" value="Unassembled WGS sequence"/>
</dbReference>
<name>A0A377WHC5_KLEPN</name>
<dbReference type="SUPFAM" id="SSF54523">
    <property type="entry name" value="Pili subunits"/>
    <property type="match status" value="1"/>
</dbReference>
<dbReference type="AlphaFoldDB" id="A0A377WHC5"/>
<dbReference type="InterPro" id="IPR045584">
    <property type="entry name" value="Pilin-like"/>
</dbReference>
<sequence length="73" mass="8142">MQRQRGFTLLEIMVVIVILGILASLVVPNLMGNKEKADRQKVVSDLVALEGALDMYNSTIAATPTPNRDCRRW</sequence>
<gene>
    <name evidence="7" type="primary">pulG_2</name>
    <name evidence="7" type="ORF">NCTC8849_01136</name>
</gene>
<evidence type="ECO:0000313" key="7">
    <source>
        <dbReference type="EMBL" id="STT52598.1"/>
    </source>
</evidence>
<evidence type="ECO:0000256" key="5">
    <source>
        <dbReference type="ARBA" id="ARBA00023136"/>
    </source>
</evidence>
<dbReference type="InterPro" id="IPR012902">
    <property type="entry name" value="N_methyl_site"/>
</dbReference>
<dbReference type="PANTHER" id="PTHR30093:SF44">
    <property type="entry name" value="TYPE II SECRETION SYSTEM CORE PROTEIN G"/>
    <property type="match status" value="1"/>
</dbReference>
<dbReference type="EMBL" id="UGLC01000002">
    <property type="protein sequence ID" value="STT52598.1"/>
    <property type="molecule type" value="Genomic_DNA"/>
</dbReference>
<protein>
    <submittedName>
        <fullName evidence="7">General secretion pathway protein G</fullName>
    </submittedName>
</protein>
<dbReference type="Pfam" id="PF07963">
    <property type="entry name" value="N_methyl"/>
    <property type="match status" value="1"/>
</dbReference>
<dbReference type="GO" id="GO:0015628">
    <property type="term" value="P:protein secretion by the type II secretion system"/>
    <property type="evidence" value="ECO:0007669"/>
    <property type="project" value="InterPro"/>
</dbReference>
<evidence type="ECO:0000256" key="4">
    <source>
        <dbReference type="ARBA" id="ARBA00022989"/>
    </source>
</evidence>
<evidence type="ECO:0000256" key="1">
    <source>
        <dbReference type="ARBA" id="ARBA00004167"/>
    </source>
</evidence>
<feature type="transmembrane region" description="Helical" evidence="6">
    <location>
        <begin position="12"/>
        <end position="31"/>
    </location>
</feature>
<dbReference type="GO" id="GO:0016020">
    <property type="term" value="C:membrane"/>
    <property type="evidence" value="ECO:0007669"/>
    <property type="project" value="UniProtKB-SubCell"/>
</dbReference>
<dbReference type="InterPro" id="IPR000983">
    <property type="entry name" value="Bac_GSPG_pilin"/>
</dbReference>